<protein>
    <submittedName>
        <fullName evidence="8">FUSC family protein</fullName>
    </submittedName>
</protein>
<dbReference type="AlphaFoldDB" id="A0A940MAI6"/>
<keyword evidence="4 7" id="KW-1133">Transmembrane helix</keyword>
<dbReference type="Proteomes" id="UP000670475">
    <property type="component" value="Unassembled WGS sequence"/>
</dbReference>
<dbReference type="Pfam" id="PF06081">
    <property type="entry name" value="ArAE_1"/>
    <property type="match status" value="1"/>
</dbReference>
<dbReference type="InterPro" id="IPR010343">
    <property type="entry name" value="ArAE_1"/>
</dbReference>
<reference evidence="8" key="1">
    <citation type="submission" date="2021-03" db="EMBL/GenBank/DDBJ databases">
        <title>Whole genome sequence of Streptomyces bomunensis MMS17-BM035.</title>
        <authorList>
            <person name="Lee J.H."/>
        </authorList>
    </citation>
    <scope>NUCLEOTIDE SEQUENCE</scope>
    <source>
        <strain evidence="8">MMS17-BM035</strain>
    </source>
</reference>
<proteinExistence type="predicted"/>
<name>A0A940MAI6_9ACTN</name>
<evidence type="ECO:0000256" key="2">
    <source>
        <dbReference type="ARBA" id="ARBA00022475"/>
    </source>
</evidence>
<dbReference type="RefSeq" id="WP_209341053.1">
    <property type="nucleotide sequence ID" value="NZ_JAGIQL010000068.1"/>
</dbReference>
<gene>
    <name evidence="8" type="ORF">JFN87_17640</name>
</gene>
<comment type="caution">
    <text evidence="8">The sequence shown here is derived from an EMBL/GenBank/DDBJ whole genome shotgun (WGS) entry which is preliminary data.</text>
</comment>
<feature type="transmembrane region" description="Helical" evidence="7">
    <location>
        <begin position="81"/>
        <end position="107"/>
    </location>
</feature>
<evidence type="ECO:0000256" key="7">
    <source>
        <dbReference type="SAM" id="Phobius"/>
    </source>
</evidence>
<accession>A0A940MAI6</accession>
<evidence type="ECO:0000313" key="8">
    <source>
        <dbReference type="EMBL" id="MBP0459314.1"/>
    </source>
</evidence>
<dbReference type="GO" id="GO:0005886">
    <property type="term" value="C:plasma membrane"/>
    <property type="evidence" value="ECO:0007669"/>
    <property type="project" value="UniProtKB-SubCell"/>
</dbReference>
<organism evidence="8 9">
    <name type="scientific">Streptomyces montanisoli</name>
    <dbReference type="NCBI Taxonomy" id="2798581"/>
    <lineage>
        <taxon>Bacteria</taxon>
        <taxon>Bacillati</taxon>
        <taxon>Actinomycetota</taxon>
        <taxon>Actinomycetes</taxon>
        <taxon>Kitasatosporales</taxon>
        <taxon>Streptomycetaceae</taxon>
        <taxon>Streptomyces</taxon>
    </lineage>
</organism>
<dbReference type="EMBL" id="JAGIQL010000068">
    <property type="protein sequence ID" value="MBP0459314.1"/>
    <property type="molecule type" value="Genomic_DNA"/>
</dbReference>
<sequence length="428" mass="47482">MFDVRNRVKASAARVLRLRREPVVVQTLRSTAAATISFIVAERLSSEAAPLTAPLTALLVTQVTLYSTIRLSLTRVNAVVTGVLVAVGFSALVGLAWWSLALIILMALVVGRIVRAGDFVVEVAISAMLVLGVTQVQVESTAWTRVLDTLIGAGVGLLFNFLFIPPVWVETAGESIEALARRIRQLMLRISDGLADPTTVETAAARLHEARRIDQEITDVDAELRQAEESLRLNPRVREGLLHRVVLRTGLDTLEICAVVVRVLARTLTDLAKARLEEPMFPPETGAAMENVIARMGDAIVSFAVLVTTPVSANAERAETRLTEDLEEARGEREKVAQLLLEVVREHPGEWQLHGALLTEMDRILDELDLENRSIRLMEELDSSTRRQREKYRWLREWRARLGDGARRAREVPRPRRGGDRGGKGNRS</sequence>
<evidence type="ECO:0000256" key="5">
    <source>
        <dbReference type="ARBA" id="ARBA00023136"/>
    </source>
</evidence>
<comment type="subcellular location">
    <subcellularLocation>
        <location evidence="1">Cell membrane</location>
        <topology evidence="1">Multi-pass membrane protein</topology>
    </subcellularLocation>
</comment>
<keyword evidence="5 7" id="KW-0472">Membrane</keyword>
<evidence type="ECO:0000256" key="3">
    <source>
        <dbReference type="ARBA" id="ARBA00022692"/>
    </source>
</evidence>
<evidence type="ECO:0000256" key="1">
    <source>
        <dbReference type="ARBA" id="ARBA00004651"/>
    </source>
</evidence>
<keyword evidence="9" id="KW-1185">Reference proteome</keyword>
<keyword evidence="3 7" id="KW-0812">Transmembrane</keyword>
<feature type="region of interest" description="Disordered" evidence="6">
    <location>
        <begin position="407"/>
        <end position="428"/>
    </location>
</feature>
<evidence type="ECO:0000256" key="6">
    <source>
        <dbReference type="SAM" id="MobiDB-lite"/>
    </source>
</evidence>
<keyword evidence="2" id="KW-1003">Cell membrane</keyword>
<evidence type="ECO:0000256" key="4">
    <source>
        <dbReference type="ARBA" id="ARBA00022989"/>
    </source>
</evidence>
<evidence type="ECO:0000313" key="9">
    <source>
        <dbReference type="Proteomes" id="UP000670475"/>
    </source>
</evidence>